<feature type="transmembrane region" description="Helical" evidence="1">
    <location>
        <begin position="93"/>
        <end position="113"/>
    </location>
</feature>
<keyword evidence="1" id="KW-0472">Membrane</keyword>
<keyword evidence="1" id="KW-1133">Transmembrane helix</keyword>
<feature type="transmembrane region" description="Helical" evidence="1">
    <location>
        <begin position="68"/>
        <end position="87"/>
    </location>
</feature>
<feature type="transmembrane region" description="Helical" evidence="1">
    <location>
        <begin position="12"/>
        <end position="35"/>
    </location>
</feature>
<evidence type="ECO:0000256" key="1">
    <source>
        <dbReference type="SAM" id="Phobius"/>
    </source>
</evidence>
<reference evidence="2 3" key="1">
    <citation type="submission" date="2014-08" db="EMBL/GenBank/DDBJ databases">
        <title>Complete genome sequence of Corynebacterium aquilae S-613T(T) (=DSM 44791(T)), isolated from the choana of a healthy golden eagle.</title>
        <authorList>
            <person name="Ruckert C."/>
            <person name="Albersmeier A."/>
            <person name="Winkler A."/>
            <person name="Kalinowski J."/>
        </authorList>
    </citation>
    <scope>NUCLEOTIDE SEQUENCE [LARGE SCALE GENOMIC DNA]</scope>
    <source>
        <strain evidence="2 3">S-613</strain>
    </source>
</reference>
<keyword evidence="3" id="KW-1185">Reference proteome</keyword>
<accession>A0A1L7CIE6</accession>
<feature type="transmembrane region" description="Helical" evidence="1">
    <location>
        <begin position="41"/>
        <end position="61"/>
    </location>
</feature>
<protein>
    <submittedName>
        <fullName evidence="2">Iron ABC transporter</fullName>
    </submittedName>
</protein>
<dbReference type="AlphaFoldDB" id="A0A1L7CIE6"/>
<dbReference type="RefSeq" id="WP_075727800.1">
    <property type="nucleotide sequence ID" value="NZ_CP009245.1"/>
</dbReference>
<evidence type="ECO:0000313" key="3">
    <source>
        <dbReference type="Proteomes" id="UP000185478"/>
    </source>
</evidence>
<dbReference type="KEGG" id="caqu:CAQU_11590"/>
<dbReference type="Proteomes" id="UP000185478">
    <property type="component" value="Chromosome"/>
</dbReference>
<organism evidence="2 3">
    <name type="scientific">Corynebacterium aquilae DSM 44791</name>
    <dbReference type="NCBI Taxonomy" id="1431546"/>
    <lineage>
        <taxon>Bacteria</taxon>
        <taxon>Bacillati</taxon>
        <taxon>Actinomycetota</taxon>
        <taxon>Actinomycetes</taxon>
        <taxon>Mycobacteriales</taxon>
        <taxon>Corynebacteriaceae</taxon>
        <taxon>Corynebacterium</taxon>
    </lineage>
</organism>
<evidence type="ECO:0000313" key="2">
    <source>
        <dbReference type="EMBL" id="APT85579.1"/>
    </source>
</evidence>
<proteinExistence type="predicted"/>
<dbReference type="EMBL" id="CP009245">
    <property type="protein sequence ID" value="APT85579.1"/>
    <property type="molecule type" value="Genomic_DNA"/>
</dbReference>
<keyword evidence="1" id="KW-0812">Transmembrane</keyword>
<gene>
    <name evidence="2" type="ORF">CAQU_11590</name>
</gene>
<name>A0A1L7CIE6_9CORY</name>
<sequence length="119" mass="12898">MTTMVKTTKGRIGLLFVLYMALPALSFAISLSAQLNDWSKSFAFLVLLAALPLVTIALAGWDGVKSGFNFLWLLAPVLCFLLPMIVFFNASALIYGVAYSVLALAFNAIGAFFHSGRTR</sequence>